<dbReference type="CDD" id="cd02020">
    <property type="entry name" value="CMPK"/>
    <property type="match status" value="1"/>
</dbReference>
<dbReference type="GO" id="GO:0006220">
    <property type="term" value="P:pyrimidine nucleotide metabolic process"/>
    <property type="evidence" value="ECO:0007669"/>
    <property type="project" value="UniProtKB-UniRule"/>
</dbReference>
<keyword evidence="4 8" id="KW-0418">Kinase</keyword>
<feature type="domain" description="Cytidylate kinase" evidence="9">
    <location>
        <begin position="6"/>
        <end position="215"/>
    </location>
</feature>
<dbReference type="EMBL" id="AZQP01000022">
    <property type="protein sequence ID" value="EYE88391.1"/>
    <property type="molecule type" value="Genomic_DNA"/>
</dbReference>
<dbReference type="RefSeq" id="WP_035379819.1">
    <property type="nucleotide sequence ID" value="NZ_AZQP01000022.1"/>
</dbReference>
<evidence type="ECO:0000256" key="4">
    <source>
        <dbReference type="ARBA" id="ARBA00022777"/>
    </source>
</evidence>
<keyword evidence="3 8" id="KW-0547">Nucleotide-binding</keyword>
<dbReference type="OrthoDB" id="9807434at2"/>
<dbReference type="GO" id="GO:0015949">
    <property type="term" value="P:nucleobase-containing small molecule interconversion"/>
    <property type="evidence" value="ECO:0007669"/>
    <property type="project" value="TreeGrafter"/>
</dbReference>
<dbReference type="InterPro" id="IPR027417">
    <property type="entry name" value="P-loop_NTPase"/>
</dbReference>
<keyword evidence="8" id="KW-0963">Cytoplasm</keyword>
<dbReference type="InterPro" id="IPR011994">
    <property type="entry name" value="Cytidylate_kinase_dom"/>
</dbReference>
<comment type="catalytic activity">
    <reaction evidence="7 8">
        <text>CMP + ATP = CDP + ADP</text>
        <dbReference type="Rhea" id="RHEA:11600"/>
        <dbReference type="ChEBI" id="CHEBI:30616"/>
        <dbReference type="ChEBI" id="CHEBI:58069"/>
        <dbReference type="ChEBI" id="CHEBI:60377"/>
        <dbReference type="ChEBI" id="CHEBI:456216"/>
        <dbReference type="EC" id="2.7.4.25"/>
    </reaction>
</comment>
<protein>
    <recommendedName>
        <fullName evidence="8">Cytidylate kinase</fullName>
        <shortName evidence="8">CK</shortName>
        <ecNumber evidence="8">2.7.4.25</ecNumber>
    </recommendedName>
    <alternativeName>
        <fullName evidence="8">Cytidine monophosphate kinase</fullName>
        <shortName evidence="8">CMP kinase</shortName>
    </alternativeName>
</protein>
<gene>
    <name evidence="8" type="primary">cmk</name>
    <name evidence="10" type="ORF">Q428_08305</name>
</gene>
<evidence type="ECO:0000313" key="11">
    <source>
        <dbReference type="Proteomes" id="UP000019681"/>
    </source>
</evidence>
<dbReference type="GO" id="GO:0036430">
    <property type="term" value="F:CMP kinase activity"/>
    <property type="evidence" value="ECO:0007669"/>
    <property type="project" value="RHEA"/>
</dbReference>
<proteinExistence type="inferred from homology"/>
<dbReference type="Pfam" id="PF02224">
    <property type="entry name" value="Cytidylate_kin"/>
    <property type="match status" value="1"/>
</dbReference>
<comment type="subcellular location">
    <subcellularLocation>
        <location evidence="8">Cytoplasm</location>
    </subcellularLocation>
</comment>
<reference evidence="10 11" key="1">
    <citation type="journal article" date="2014" name="Genome Announc.">
        <title>Draft Genome Sequence of Fervidicella metallireducens Strain AeBT, an Iron-Reducing Thermoanaerobe from the Great Artesian Basin.</title>
        <authorList>
            <person name="Patel B.K."/>
        </authorList>
    </citation>
    <scope>NUCLEOTIDE SEQUENCE [LARGE SCALE GENOMIC DNA]</scope>
    <source>
        <strain evidence="10 11">AeB</strain>
    </source>
</reference>
<dbReference type="PANTHER" id="PTHR21299">
    <property type="entry name" value="CYTIDYLATE KINASE/PANTOATE-BETA-ALANINE LIGASE"/>
    <property type="match status" value="1"/>
</dbReference>
<dbReference type="Gene3D" id="3.40.50.300">
    <property type="entry name" value="P-loop containing nucleotide triphosphate hydrolases"/>
    <property type="match status" value="1"/>
</dbReference>
<keyword evidence="5 8" id="KW-0067">ATP-binding</keyword>
<dbReference type="GO" id="GO:0005524">
    <property type="term" value="F:ATP binding"/>
    <property type="evidence" value="ECO:0007669"/>
    <property type="project" value="UniProtKB-UniRule"/>
</dbReference>
<evidence type="ECO:0000256" key="2">
    <source>
        <dbReference type="ARBA" id="ARBA00022679"/>
    </source>
</evidence>
<dbReference type="GO" id="GO:0005829">
    <property type="term" value="C:cytosol"/>
    <property type="evidence" value="ECO:0007669"/>
    <property type="project" value="TreeGrafter"/>
</dbReference>
<dbReference type="HAMAP" id="MF_00238">
    <property type="entry name" value="Cytidyl_kinase_type1"/>
    <property type="match status" value="1"/>
</dbReference>
<evidence type="ECO:0000313" key="10">
    <source>
        <dbReference type="EMBL" id="EYE88391.1"/>
    </source>
</evidence>
<dbReference type="PANTHER" id="PTHR21299:SF2">
    <property type="entry name" value="CYTIDYLATE KINASE"/>
    <property type="match status" value="1"/>
</dbReference>
<keyword evidence="11" id="KW-1185">Reference proteome</keyword>
<evidence type="ECO:0000256" key="5">
    <source>
        <dbReference type="ARBA" id="ARBA00022840"/>
    </source>
</evidence>
<name>A0A017RUV0_9CLOT</name>
<evidence type="ECO:0000256" key="1">
    <source>
        <dbReference type="ARBA" id="ARBA00009427"/>
    </source>
</evidence>
<dbReference type="STRING" id="1403537.Q428_08305"/>
<evidence type="ECO:0000256" key="7">
    <source>
        <dbReference type="ARBA" id="ARBA00048478"/>
    </source>
</evidence>
<comment type="catalytic activity">
    <reaction evidence="6 8">
        <text>dCMP + ATP = dCDP + ADP</text>
        <dbReference type="Rhea" id="RHEA:25094"/>
        <dbReference type="ChEBI" id="CHEBI:30616"/>
        <dbReference type="ChEBI" id="CHEBI:57566"/>
        <dbReference type="ChEBI" id="CHEBI:58593"/>
        <dbReference type="ChEBI" id="CHEBI:456216"/>
        <dbReference type="EC" id="2.7.4.25"/>
    </reaction>
</comment>
<evidence type="ECO:0000256" key="6">
    <source>
        <dbReference type="ARBA" id="ARBA00047615"/>
    </source>
</evidence>
<dbReference type="NCBIfam" id="TIGR00017">
    <property type="entry name" value="cmk"/>
    <property type="match status" value="1"/>
</dbReference>
<dbReference type="EC" id="2.7.4.25" evidence="8"/>
<keyword evidence="2 8" id="KW-0808">Transferase</keyword>
<organism evidence="10 11">
    <name type="scientific">Fervidicella metallireducens AeB</name>
    <dbReference type="NCBI Taxonomy" id="1403537"/>
    <lineage>
        <taxon>Bacteria</taxon>
        <taxon>Bacillati</taxon>
        <taxon>Bacillota</taxon>
        <taxon>Clostridia</taxon>
        <taxon>Eubacteriales</taxon>
        <taxon>Clostridiaceae</taxon>
        <taxon>Fervidicella</taxon>
    </lineage>
</organism>
<dbReference type="InterPro" id="IPR003136">
    <property type="entry name" value="Cytidylate_kin"/>
</dbReference>
<dbReference type="SUPFAM" id="SSF52540">
    <property type="entry name" value="P-loop containing nucleoside triphosphate hydrolases"/>
    <property type="match status" value="1"/>
</dbReference>
<evidence type="ECO:0000256" key="8">
    <source>
        <dbReference type="HAMAP-Rule" id="MF_00238"/>
    </source>
</evidence>
<evidence type="ECO:0000259" key="9">
    <source>
        <dbReference type="Pfam" id="PF02224"/>
    </source>
</evidence>
<comment type="similarity">
    <text evidence="1 8">Belongs to the cytidylate kinase family. Type 1 subfamily.</text>
</comment>
<dbReference type="GO" id="GO:0036431">
    <property type="term" value="F:dCMP kinase activity"/>
    <property type="evidence" value="ECO:0007669"/>
    <property type="project" value="InterPro"/>
</dbReference>
<accession>A0A017RUV0</accession>
<sequence length="217" mass="24364">MKKIVVAIDGPAGAGKSTISKLVAQKLGIEYIDTGAMYRAVTLKIIRNKIDVSDDVTLEKMLNSTEITLENGKVYLDGEDVSTEIRQLYVSGRVSEIAAKQVVRDRLVELQRKMALSKNVIMDGRDIGTVVLKDANYKIYLTASVEERAARRYKEFCQQNSSVTFQEICNDIKERDRIDMNRSYNPLVKAEDAILIDTTGKSIDEVVDEILLIIKNN</sequence>
<evidence type="ECO:0000256" key="3">
    <source>
        <dbReference type="ARBA" id="ARBA00022741"/>
    </source>
</evidence>
<dbReference type="AlphaFoldDB" id="A0A017RUV0"/>
<feature type="binding site" evidence="8">
    <location>
        <begin position="10"/>
        <end position="18"/>
    </location>
    <ligand>
        <name>ATP</name>
        <dbReference type="ChEBI" id="CHEBI:30616"/>
    </ligand>
</feature>
<dbReference type="Proteomes" id="UP000019681">
    <property type="component" value="Unassembled WGS sequence"/>
</dbReference>
<comment type="caution">
    <text evidence="10">The sequence shown here is derived from an EMBL/GenBank/DDBJ whole genome shotgun (WGS) entry which is preliminary data.</text>
</comment>